<feature type="compositionally biased region" description="Polar residues" evidence="2">
    <location>
        <begin position="747"/>
        <end position="756"/>
    </location>
</feature>
<gene>
    <name evidence="4" type="ORF">F0562_009789</name>
</gene>
<dbReference type="Proteomes" id="UP000325577">
    <property type="component" value="Linkage Group LG4"/>
</dbReference>
<evidence type="ECO:0000313" key="5">
    <source>
        <dbReference type="Proteomes" id="UP000325577"/>
    </source>
</evidence>
<name>A0A5J4ZZX1_9ASTE</name>
<dbReference type="GO" id="GO:0047372">
    <property type="term" value="F:monoacylglycerol lipase activity"/>
    <property type="evidence" value="ECO:0007669"/>
    <property type="project" value="TreeGrafter"/>
</dbReference>
<feature type="compositionally biased region" description="Polar residues" evidence="2">
    <location>
        <begin position="683"/>
        <end position="694"/>
    </location>
</feature>
<dbReference type="OrthoDB" id="5954035at2759"/>
<evidence type="ECO:0000256" key="2">
    <source>
        <dbReference type="SAM" id="MobiDB-lite"/>
    </source>
</evidence>
<feature type="compositionally biased region" description="Basic and acidic residues" evidence="2">
    <location>
        <begin position="734"/>
        <end position="746"/>
    </location>
</feature>
<evidence type="ECO:0000313" key="4">
    <source>
        <dbReference type="EMBL" id="KAA8523366.1"/>
    </source>
</evidence>
<dbReference type="GO" id="GO:0034338">
    <property type="term" value="F:short-chain carboxylesterase activity"/>
    <property type="evidence" value="ECO:0007669"/>
    <property type="project" value="TreeGrafter"/>
</dbReference>
<dbReference type="EMBL" id="CM018047">
    <property type="protein sequence ID" value="KAA8523366.1"/>
    <property type="molecule type" value="Genomic_DNA"/>
</dbReference>
<comment type="similarity">
    <text evidence="1">Belongs to the AB hydrolase superfamily. AB hydrolase 4 family.</text>
</comment>
<feature type="region of interest" description="Disordered" evidence="2">
    <location>
        <begin position="679"/>
        <end position="711"/>
    </location>
</feature>
<feature type="region of interest" description="Disordered" evidence="2">
    <location>
        <begin position="638"/>
        <end position="667"/>
    </location>
</feature>
<organism evidence="4 5">
    <name type="scientific">Nyssa sinensis</name>
    <dbReference type="NCBI Taxonomy" id="561372"/>
    <lineage>
        <taxon>Eukaryota</taxon>
        <taxon>Viridiplantae</taxon>
        <taxon>Streptophyta</taxon>
        <taxon>Embryophyta</taxon>
        <taxon>Tracheophyta</taxon>
        <taxon>Spermatophyta</taxon>
        <taxon>Magnoliopsida</taxon>
        <taxon>eudicotyledons</taxon>
        <taxon>Gunneridae</taxon>
        <taxon>Pentapetalae</taxon>
        <taxon>asterids</taxon>
        <taxon>Cornales</taxon>
        <taxon>Nyssaceae</taxon>
        <taxon>Nyssa</taxon>
    </lineage>
</organism>
<feature type="region of interest" description="Disordered" evidence="2">
    <location>
        <begin position="734"/>
        <end position="788"/>
    </location>
</feature>
<dbReference type="Gene3D" id="3.40.50.1820">
    <property type="entry name" value="alpha/beta hydrolase"/>
    <property type="match status" value="1"/>
</dbReference>
<dbReference type="InterPro" id="IPR029058">
    <property type="entry name" value="AB_hydrolase_fold"/>
</dbReference>
<dbReference type="InterPro" id="IPR050960">
    <property type="entry name" value="AB_hydrolase_4_sf"/>
</dbReference>
<dbReference type="PANTHER" id="PTHR10794">
    <property type="entry name" value="ABHYDROLASE DOMAIN-CONTAINING PROTEIN"/>
    <property type="match status" value="1"/>
</dbReference>
<dbReference type="PANTHER" id="PTHR10794:SF92">
    <property type="entry name" value="EMBRYOGENESIS-ASSOCIATED PROTEIN EMB8"/>
    <property type="match status" value="1"/>
</dbReference>
<dbReference type="Pfam" id="PF24930">
    <property type="entry name" value="DUF7750"/>
    <property type="match status" value="1"/>
</dbReference>
<dbReference type="SUPFAM" id="SSF53474">
    <property type="entry name" value="alpha/beta-Hydrolases"/>
    <property type="match status" value="1"/>
</dbReference>
<feature type="domain" description="DUF7750" evidence="3">
    <location>
        <begin position="521"/>
        <end position="585"/>
    </location>
</feature>
<reference evidence="4 5" key="1">
    <citation type="submission" date="2019-09" db="EMBL/GenBank/DDBJ databases">
        <title>A chromosome-level genome assembly of the Chinese tupelo Nyssa sinensis.</title>
        <authorList>
            <person name="Yang X."/>
            <person name="Kang M."/>
            <person name="Yang Y."/>
            <person name="Xiong H."/>
            <person name="Wang M."/>
            <person name="Zhang Z."/>
            <person name="Wang Z."/>
            <person name="Wu H."/>
            <person name="Ma T."/>
            <person name="Liu J."/>
            <person name="Xi Z."/>
        </authorList>
    </citation>
    <scope>NUCLEOTIDE SEQUENCE [LARGE SCALE GENOMIC DNA]</scope>
    <source>
        <strain evidence="4">J267</strain>
        <tissue evidence="4">Leaf</tissue>
    </source>
</reference>
<proteinExistence type="inferred from homology"/>
<dbReference type="InterPro" id="IPR056652">
    <property type="entry name" value="DUF7750"/>
</dbReference>
<keyword evidence="5" id="KW-1185">Reference proteome</keyword>
<evidence type="ECO:0000259" key="3">
    <source>
        <dbReference type="Pfam" id="PF24930"/>
    </source>
</evidence>
<sequence>MRLYRVWRRGRLKTNRTFEVRNQLGPLQFENLFENLISQFPSVNSLDLIAPVLGFASGVALNFSRFKLNHNSEISDIGEWILFTSPTPFNRFVMLRCPSISFEGSELLEDVNEKLVKEDRHYVRLNSGRIQVRDSDGRESLLEEKLVYQRECVSTDDGGVISLDWPANLDLTEERGLDATLLLVPGTAEGSMDRNIRSFVCECLKHGCFPVVMNPRGCAGSPLTTARLFTAADSDDICTAIQFINRARPWTTLMGVGWGYGANMLTKYLAEVGEKTPLTAATCIDNPFDLEEATRSSPHHIAVDQKLTGGLIDILQSNKELFQGRAKSTQSVVGNVKIPVLFIQTDDGTVPLFSIPHSLIAENPFTSLLLCSCLPSRVIATGRSTVSWCQHLTIEWLAAVELGLLKGHHPLLKDIDVNINPSTGLALVEGRTSNKSRTVNKLPNLARLDALKGDSTNSLKETLEESDVADSVNSRSRRDLWRNFELEDRVQQENNSALQQTSSADAELVKEGVNPVHSERGQVLQTTQVVMNMLDVTIPDSLTEEQKKKVLTAVGQGETLMKALQDAVPEDVRGKLTTAVSEILHNQGTNLKFDGLLSIGQIPNVASGLKSKSQEKIGLSTAEGGNEDPHLSDQRKRINDMADGSNNNQASTDRPAGELESEPQVSENLQQSIDTVFSREKATQSSEYGENGSETGAEPHSPSRSDSSGDTEDLIIDRHKVEQDGGMAQLNMKEESAIQQNEEKITDSSSEQNRMISSAKAEEGLSPPISSSDTQIMEGEASDNQKREEKGMQLVPNQNSPDPPTFSVSQALDALTGMDDSTQVAVNSVFGVIEDMITQLEEGKDNEEIKDRNEINDQKTGSVSENHHVIDDHKLEKEEDNKNGMSLPSDMLDDHPLYDRMDSQNHARARWVEGKPVQHPISLGGNSIDISQETDTDGHISEENEKNEHLGGRILLEENSTKIRCLNDLPLNITPNPYGDSLYNEYLREYLISKMKNTKSLDLDTTTTLLLDYIPEEGQWKLLEKPGNTKDSIGDVATHEIVDRKVQAHSTSKENYADKIIEPSYVILDTVKHKETVGESETVDQKNQKVDVCDDTSEESVCFVKEIILDSLKVEIGRRLTAADMKELETNLARDLEHVESALSLALGQGKDHVLFLEGKDCNSEKVGTLGGEHIIRAISFAVQDTSYLRRVLPVGIIVGSSLAALRKFFIVAAVNGNGQHEAAILDQVNNSGERNLVQVGETETDQMYSYNIDHNYGLDNSMSRDGEKTESKNLNNGTVMVGAVTAALGASALLVHQKDSCQGNGTAGSLPKSFKEREIIRSLRSLRRNCPRKARII</sequence>
<accession>A0A5J4ZZX1</accession>
<evidence type="ECO:0000256" key="1">
    <source>
        <dbReference type="ARBA" id="ARBA00010884"/>
    </source>
</evidence>
<protein>
    <recommendedName>
        <fullName evidence="3">DUF7750 domain-containing protein</fullName>
    </recommendedName>
</protein>